<evidence type="ECO:0000256" key="1">
    <source>
        <dbReference type="ARBA" id="ARBA00001971"/>
    </source>
</evidence>
<comment type="similarity">
    <text evidence="3 10">Belongs to the cytochrome P450 family.</text>
</comment>
<evidence type="ECO:0000256" key="7">
    <source>
        <dbReference type="ARBA" id="ARBA00023004"/>
    </source>
</evidence>
<evidence type="ECO:0000256" key="4">
    <source>
        <dbReference type="ARBA" id="ARBA00022617"/>
    </source>
</evidence>
<dbReference type="InterPro" id="IPR001128">
    <property type="entry name" value="Cyt_P450"/>
</dbReference>
<keyword evidence="6 10" id="KW-0560">Oxidoreductase</keyword>
<dbReference type="Gene3D" id="1.10.630.10">
    <property type="entry name" value="Cytochrome P450"/>
    <property type="match status" value="1"/>
</dbReference>
<evidence type="ECO:0000256" key="2">
    <source>
        <dbReference type="ARBA" id="ARBA00004685"/>
    </source>
</evidence>
<accession>A0A084B3Z8</accession>
<dbReference type="GO" id="GO:0020037">
    <property type="term" value="F:heme binding"/>
    <property type="evidence" value="ECO:0007669"/>
    <property type="project" value="InterPro"/>
</dbReference>
<keyword evidence="8 10" id="KW-0503">Monooxygenase</keyword>
<dbReference type="AlphaFoldDB" id="A0A084B3Z8"/>
<dbReference type="GO" id="GO:0005506">
    <property type="term" value="F:iron ion binding"/>
    <property type="evidence" value="ECO:0007669"/>
    <property type="project" value="InterPro"/>
</dbReference>
<evidence type="ECO:0000313" key="12">
    <source>
        <dbReference type="Proteomes" id="UP000028045"/>
    </source>
</evidence>
<dbReference type="HOGENOM" id="CLU_022195_0_1_1"/>
<dbReference type="InterPro" id="IPR017972">
    <property type="entry name" value="Cyt_P450_CS"/>
</dbReference>
<keyword evidence="12" id="KW-1185">Reference proteome</keyword>
<dbReference type="PANTHER" id="PTHR46206">
    <property type="entry name" value="CYTOCHROME P450"/>
    <property type="match status" value="1"/>
</dbReference>
<reference evidence="11 12" key="1">
    <citation type="journal article" date="2014" name="BMC Genomics">
        <title>Comparative genome sequencing reveals chemotype-specific gene clusters in the toxigenic black mold Stachybotrys.</title>
        <authorList>
            <person name="Semeiks J."/>
            <person name="Borek D."/>
            <person name="Otwinowski Z."/>
            <person name="Grishin N.V."/>
        </authorList>
    </citation>
    <scope>NUCLEOTIDE SEQUENCE [LARGE SCALE GENOMIC DNA]</scope>
    <source>
        <strain evidence="12">CBS 109288 / IBT 7711</strain>
    </source>
</reference>
<evidence type="ECO:0000256" key="10">
    <source>
        <dbReference type="RuleBase" id="RU000461"/>
    </source>
</evidence>
<dbReference type="EMBL" id="KL648097">
    <property type="protein sequence ID" value="KEY72277.1"/>
    <property type="molecule type" value="Genomic_DNA"/>
</dbReference>
<dbReference type="GO" id="GO:0004497">
    <property type="term" value="F:monooxygenase activity"/>
    <property type="evidence" value="ECO:0007669"/>
    <property type="project" value="UniProtKB-KW"/>
</dbReference>
<gene>
    <name evidence="11" type="ORF">S7711_00275</name>
</gene>
<dbReference type="PANTHER" id="PTHR46206:SF7">
    <property type="entry name" value="P450, PUTATIVE (EUROFUNG)-RELATED"/>
    <property type="match status" value="1"/>
</dbReference>
<dbReference type="PRINTS" id="PR00465">
    <property type="entry name" value="EP450IV"/>
</dbReference>
<sequence length="443" mass="50392">MYNAANTDLPLLLLPMKYLDEVKNAPKSKLNLQKALDQRAGLDKIGGFLLSDEVVSVVRLAMTRALNRLVPELDEKCIAAYKEFMPVCPDWTEVNTMQMILKVWTRMISHVMAGPELSQSDEWLQEMLLFIPTIIKASFALRTGYHKSMYWIAKYITNDIKEIYRLRSRLGKLLKPYLDDRIAIAAARSKTPNAKGMDLHADAIQWFVDEYKRQGITPSPDQIARDMLMLSLASFLSTAATTLGIIYDLLDQPESFQEIKDEMAHVSKESGGKVTRQSLGQLVVLDSFIKESQRTNPINQISTHRLALQDFTFKDGLHLPAGADIAFSNELISRDPDIWPDRATEFDPHRFLRMRQAGDLARSQVTSVTDDMMPFGNGPHVCPGRFLAVDGMKMMLLNMIYRYEFKYPEGVTSRPENGKGHHTMLPCSTMPLLFKEKKVYSFE</sequence>
<evidence type="ECO:0000256" key="3">
    <source>
        <dbReference type="ARBA" id="ARBA00010617"/>
    </source>
</evidence>
<comment type="pathway">
    <text evidence="2">Mycotoxin biosynthesis.</text>
</comment>
<dbReference type="GO" id="GO:0016705">
    <property type="term" value="F:oxidoreductase activity, acting on paired donors, with incorporation or reduction of molecular oxygen"/>
    <property type="evidence" value="ECO:0007669"/>
    <property type="project" value="InterPro"/>
</dbReference>
<dbReference type="Proteomes" id="UP000028045">
    <property type="component" value="Unassembled WGS sequence"/>
</dbReference>
<dbReference type="SUPFAM" id="SSF48264">
    <property type="entry name" value="Cytochrome P450"/>
    <property type="match status" value="1"/>
</dbReference>
<evidence type="ECO:0000256" key="5">
    <source>
        <dbReference type="ARBA" id="ARBA00022723"/>
    </source>
</evidence>
<evidence type="ECO:0000313" key="11">
    <source>
        <dbReference type="EMBL" id="KEY72277.1"/>
    </source>
</evidence>
<dbReference type="PROSITE" id="PS00086">
    <property type="entry name" value="CYTOCHROME_P450"/>
    <property type="match status" value="1"/>
</dbReference>
<feature type="binding site" description="axial binding residue" evidence="9">
    <location>
        <position position="382"/>
    </location>
    <ligand>
        <name>heme</name>
        <dbReference type="ChEBI" id="CHEBI:30413"/>
    </ligand>
    <ligandPart>
        <name>Fe</name>
        <dbReference type="ChEBI" id="CHEBI:18248"/>
    </ligandPart>
</feature>
<evidence type="ECO:0000256" key="8">
    <source>
        <dbReference type="ARBA" id="ARBA00023033"/>
    </source>
</evidence>
<dbReference type="InterPro" id="IPR002403">
    <property type="entry name" value="Cyt_P450_E_grp-IV"/>
</dbReference>
<name>A0A084B3Z8_STACB</name>
<keyword evidence="7 9" id="KW-0408">Iron</keyword>
<comment type="cofactor">
    <cofactor evidence="1 9">
        <name>heme</name>
        <dbReference type="ChEBI" id="CHEBI:30413"/>
    </cofactor>
</comment>
<proteinExistence type="inferred from homology"/>
<keyword evidence="4 9" id="KW-0349">Heme</keyword>
<keyword evidence="5 9" id="KW-0479">Metal-binding</keyword>
<dbReference type="OrthoDB" id="1844152at2759"/>
<evidence type="ECO:0000256" key="9">
    <source>
        <dbReference type="PIRSR" id="PIRSR602403-1"/>
    </source>
</evidence>
<dbReference type="InterPro" id="IPR036396">
    <property type="entry name" value="Cyt_P450_sf"/>
</dbReference>
<dbReference type="Pfam" id="PF00067">
    <property type="entry name" value="p450"/>
    <property type="match status" value="1"/>
</dbReference>
<organism evidence="11 12">
    <name type="scientific">Stachybotrys chartarum (strain CBS 109288 / IBT 7711)</name>
    <name type="common">Toxic black mold</name>
    <name type="synonym">Stilbospora chartarum</name>
    <dbReference type="NCBI Taxonomy" id="1280523"/>
    <lineage>
        <taxon>Eukaryota</taxon>
        <taxon>Fungi</taxon>
        <taxon>Dikarya</taxon>
        <taxon>Ascomycota</taxon>
        <taxon>Pezizomycotina</taxon>
        <taxon>Sordariomycetes</taxon>
        <taxon>Hypocreomycetidae</taxon>
        <taxon>Hypocreales</taxon>
        <taxon>Stachybotryaceae</taxon>
        <taxon>Stachybotrys</taxon>
    </lineage>
</organism>
<protein>
    <submittedName>
        <fullName evidence="11">Uncharacterized protein</fullName>
    </submittedName>
</protein>
<dbReference type="CDD" id="cd11041">
    <property type="entry name" value="CYP503A1-like"/>
    <property type="match status" value="1"/>
</dbReference>
<evidence type="ECO:0000256" key="6">
    <source>
        <dbReference type="ARBA" id="ARBA00023002"/>
    </source>
</evidence>